<name>A0ABY5VQA0_9ACTN</name>
<dbReference type="InterPro" id="IPR001242">
    <property type="entry name" value="Condensation_dom"/>
</dbReference>
<feature type="domain" description="Carrier" evidence="4">
    <location>
        <begin position="2080"/>
        <end position="2155"/>
    </location>
</feature>
<dbReference type="Gene3D" id="3.40.50.12780">
    <property type="entry name" value="N-terminal domain of ligase-like"/>
    <property type="match status" value="2"/>
</dbReference>
<dbReference type="NCBIfam" id="NF003417">
    <property type="entry name" value="PRK04813.1"/>
    <property type="match status" value="3"/>
</dbReference>
<dbReference type="CDD" id="cd19540">
    <property type="entry name" value="LCL_NRPS-like"/>
    <property type="match status" value="2"/>
</dbReference>
<reference evidence="5" key="1">
    <citation type="submission" date="2021-04" db="EMBL/GenBank/DDBJ databases">
        <authorList>
            <person name="Hartkoorn R.C."/>
            <person name="Beaudoing E."/>
            <person name="Hot D."/>
        </authorList>
    </citation>
    <scope>NUCLEOTIDE SEQUENCE</scope>
    <source>
        <strain evidence="5">NRRL B-16292</strain>
    </source>
</reference>
<dbReference type="InterPro" id="IPR023213">
    <property type="entry name" value="CAT-like_dom_sf"/>
</dbReference>
<dbReference type="CDD" id="cd05930">
    <property type="entry name" value="A_NRPS"/>
    <property type="match status" value="2"/>
</dbReference>
<organism evidence="5 6">
    <name type="scientific">Dactylosporangium fulvum</name>
    <dbReference type="NCBI Taxonomy" id="53359"/>
    <lineage>
        <taxon>Bacteria</taxon>
        <taxon>Bacillati</taxon>
        <taxon>Actinomycetota</taxon>
        <taxon>Actinomycetes</taxon>
        <taxon>Micromonosporales</taxon>
        <taxon>Micromonosporaceae</taxon>
        <taxon>Dactylosporangium</taxon>
    </lineage>
</organism>
<dbReference type="InterPro" id="IPR042099">
    <property type="entry name" value="ANL_N_sf"/>
</dbReference>
<dbReference type="InterPro" id="IPR036736">
    <property type="entry name" value="ACP-like_sf"/>
</dbReference>
<keyword evidence="3" id="KW-0597">Phosphoprotein</keyword>
<evidence type="ECO:0000313" key="6">
    <source>
        <dbReference type="Proteomes" id="UP001059617"/>
    </source>
</evidence>
<evidence type="ECO:0000256" key="2">
    <source>
        <dbReference type="ARBA" id="ARBA00022450"/>
    </source>
</evidence>
<dbReference type="Gene3D" id="3.30.559.30">
    <property type="entry name" value="Nonribosomal peptide synthetase, condensation domain"/>
    <property type="match status" value="3"/>
</dbReference>
<dbReference type="PROSITE" id="PS50075">
    <property type="entry name" value="CARRIER"/>
    <property type="match status" value="3"/>
</dbReference>
<dbReference type="NCBIfam" id="TIGR01733">
    <property type="entry name" value="AA-adenyl-dom"/>
    <property type="match status" value="3"/>
</dbReference>
<dbReference type="PROSITE" id="PS00012">
    <property type="entry name" value="PHOSPHOPANTETHEINE"/>
    <property type="match status" value="3"/>
</dbReference>
<dbReference type="SUPFAM" id="SSF56801">
    <property type="entry name" value="Acetyl-CoA synthetase-like"/>
    <property type="match status" value="3"/>
</dbReference>
<comment type="cofactor">
    <cofactor evidence="1">
        <name>pantetheine 4'-phosphate</name>
        <dbReference type="ChEBI" id="CHEBI:47942"/>
    </cofactor>
</comment>
<dbReference type="InterPro" id="IPR020806">
    <property type="entry name" value="PKS_PP-bd"/>
</dbReference>
<dbReference type="InterPro" id="IPR045851">
    <property type="entry name" value="AMP-bd_C_sf"/>
</dbReference>
<feature type="domain" description="Carrier" evidence="4">
    <location>
        <begin position="1007"/>
        <end position="1082"/>
    </location>
</feature>
<dbReference type="SUPFAM" id="SSF52777">
    <property type="entry name" value="CoA-dependent acyltransferases"/>
    <property type="match status" value="6"/>
</dbReference>
<accession>A0ABY5VQA0</accession>
<proteinExistence type="predicted"/>
<dbReference type="PROSITE" id="PS00455">
    <property type="entry name" value="AMP_BINDING"/>
    <property type="match status" value="3"/>
</dbReference>
<dbReference type="SUPFAM" id="SSF47336">
    <property type="entry name" value="ACP-like"/>
    <property type="match status" value="3"/>
</dbReference>
<evidence type="ECO:0000256" key="3">
    <source>
        <dbReference type="ARBA" id="ARBA00022553"/>
    </source>
</evidence>
<dbReference type="Gene3D" id="2.30.38.10">
    <property type="entry name" value="Luciferase, Domain 3"/>
    <property type="match status" value="1"/>
</dbReference>
<dbReference type="Gene3D" id="3.30.559.10">
    <property type="entry name" value="Chloramphenicol acetyltransferase-like domain"/>
    <property type="match status" value="3"/>
</dbReference>
<dbReference type="InterPro" id="IPR020845">
    <property type="entry name" value="AMP-binding_CS"/>
</dbReference>
<dbReference type="Pfam" id="PF00668">
    <property type="entry name" value="Condensation"/>
    <property type="match status" value="3"/>
</dbReference>
<dbReference type="Gene3D" id="3.30.300.30">
    <property type="match status" value="3"/>
</dbReference>
<evidence type="ECO:0000256" key="1">
    <source>
        <dbReference type="ARBA" id="ARBA00001957"/>
    </source>
</evidence>
<feature type="domain" description="Carrier" evidence="4">
    <location>
        <begin position="3151"/>
        <end position="3226"/>
    </location>
</feature>
<dbReference type="Gene3D" id="3.40.50.1820">
    <property type="entry name" value="alpha/beta hydrolase"/>
    <property type="match status" value="1"/>
</dbReference>
<evidence type="ECO:0000313" key="5">
    <source>
        <dbReference type="EMBL" id="UWP79236.1"/>
    </source>
</evidence>
<evidence type="ECO:0000259" key="4">
    <source>
        <dbReference type="PROSITE" id="PS50075"/>
    </source>
</evidence>
<dbReference type="PANTHER" id="PTHR45527:SF1">
    <property type="entry name" value="FATTY ACID SYNTHASE"/>
    <property type="match status" value="1"/>
</dbReference>
<keyword evidence="6" id="KW-1185">Reference proteome</keyword>
<dbReference type="InterPro" id="IPR009081">
    <property type="entry name" value="PP-bd_ACP"/>
</dbReference>
<keyword evidence="2" id="KW-0596">Phosphopantetheine</keyword>
<dbReference type="PANTHER" id="PTHR45527">
    <property type="entry name" value="NONRIBOSOMAL PEPTIDE SYNTHETASE"/>
    <property type="match status" value="1"/>
</dbReference>
<dbReference type="Gene3D" id="3.40.50.980">
    <property type="match status" value="2"/>
</dbReference>
<sequence length="3253" mass="348320">MDDRPRQAPQSTDPVLRMLEVHARVMSQAYSLLAAARTAPSPAVPLPVPAPRVAAETPGGPYPLSAAQRDIWFLDQMGADHSRAYNETVLLEMRGVLDTAALRRAVADLLARHDSLRTVFAHDGESQRVLPPETADLPVVELDGPEDEQVWLAERAGDVFDLATGPLCRITLLRLAPQLHRLHLAVHHSVIDGWSFGVLIDELVALYTAHHTGRSADLPPAPRFRDYVEHHRRRAAGPEAAADGVYWAERLAGGFPVLRLPTDRPRTAKTARRGGRVEYALSPEVAARVTSVVPKLGCTPFTVLFGAYAGLLHRLTGQDRLVVGVPLAQRDLPGGDRLVGNCSTVLPVLSTVPDGGSVQDHFRAVQRGLAEGYRHPGFSVQAARDRLPIDLAPGERLFGSFFNLDRPLTLPSTAGLDLRLLRTSRRYSKADFEVDILAMAGTFTITCEYDAELFDEGTVRAHLDRYERLLERLLADPSAPVRPLLAPASAPASTLPALFEAQARRTPDAVALMYRDEVLTYAELDDRAARLARLLRDLGAGPERVVALALPRSTELIVGALAAGKAGAAFLPVDTASAVERAAALLRDAAPVVVLTVAATADLVPDAPGRHRVVLDDPAVRERLAALDPVEPGDAARGLLPAHPAYVIYTSGSTGRPKGVVVPHAGIVNTLRWWQSEQPLTARDRTMLKTPLTFDPSVHELFWPLSVGAVLVVAEHDGHHDPRYLVSLIQRAAVTSVQFVPSTLREFLDEPGAGSCPTLRHVLCGGETLPIGLVRRYFSVMEVPLYNLYGPTEASIESTFWRCRADAPTATAPIGRPVTGAVLYVLDRDLREVGPGAVGELHIAGAGLGRGYLNRPDLTAAAFVPDPFGPPGTRMYRTGDLVRRGADGDLEFIGRGDSQVKVRGVRVELGEVESALRSLPEVADAAVLVRVVGADRQLVAYLAAPPGIVDDPAALLRRLSALLPPAMLPGRFVALPQLPQLTSGKTDRHALAAIPLEPAERKPKGRAPRTDTERRLVAIWADLFTRDDVGVDDDFFGLGGHSLVATRLVGRVRAEFGVEMPVRALFEAPTVAGVAAYLAPATGEQVVAVTDRPALVAGARPAAVPLSFGQQRLWFLHRLYGPSSTYNMAMSLRVTGQLDVVALRAAFDDLMVRHEVLRTTVEDAEDGARQRIAPVGELDAEVTVVDVAAGELPAVMSAAGEYEFDLVSEAPFRVWVFAVAADVHVITVVLHHLAGDAWSMEPLARDLAVAYAARRAGSAPDRAPLPVQYADYALWQRELLGDEHDPHSHSARQLAFWERALAGLPVELALPADRPRPAEPTYEGAVLDFELPAPLHARLERLARDADASVFMVLQAALALLLTRLGAGTDVPLGSPIAGRLDPALDRLVGFFVNTLVLRTDTSGDPSFTELIDRVRDWNLAAYQHQDLPFERLVEALNPPRAAARHPLFQVMMSLENTTPVDITLDGLVMREIPHPSTTAKFDLTFSLCERGPSAGVVGELEYSTDLYDPDTARCLVERFRAVLEAVAADPELRVADVPVLLPGEADLLLAAGRGEPVGTPAAASVPALIAAQVRRVPDAIAVTDGDSDVTYAQLWTRAGRIATALRERGAGPEDVVAVLLDRGAGTIAAVLGVWRAGAAFTVLDVDWPAQRRAEVLARAGAVAVLTSRARLDEVPGTEAPVLCVDDAGAWAEPGDLPEALLGPLPGSLAYVLYTSGSSGRPKGVLVHHGGLVTVLAGWERAYRLRERVTSVLQMASFGFDVFVGDLVRALGTGARLVLCPRQTLLDPPALLALIHRERIDFAEFVPVVARALTAHAEAVGARLDDLAVMVVGSDTVYHHELAGMRALLGPDGMVVNSYGLTEATIDSTWTAVEAGDTREHRALIGGPYPGAELVVLDGQGRPVPPGVAGTLYIGGTAVAHGYAGAPGLTADRFVPDPFHPGRRLYHTGDLVRWCRTGDRLTLEYLGRGDSQVKVRGVRVELGEVESALRSLPEVADAAVLVRVVGADRQLVAYLAAPPGIVDDPAALLRRLSVLLPPAMLPGRFVALPQLPLLTNAKIDRRVLEAIPLDSAVQLPAGRSPRNDTERRLVAIWADLFTRDDISVDDDFFGLGGHSLLAMRLVGRIRAEFGVEMPVRALFEAPTVAGVAERLAPAAGGAAVATDRPPLVAAERPVVAPLSFGQQRLWFLHRLSGPSSTYNMALTLRVTGELDRTALRAAFDDLMVRHEVLRTTVEDAGDGPRPRIAPLDGPRAELTVVDIDPDELEAAMSAAGEYEFDLAAETPLRVWLFALAADVHVMTIVMHHVAGDAWSVEPLARDLAVAYSARRAGAAPDWVPLPVQYTDYAIWQRKLLGDERDPGSHSARQVAFWQRALAGLPAELALPTDRPRPAEPTYDGAALPFEVPAAVHAGLERLARDCDASVFMVLQAALALLLTRLGAGTDVPLGSPIAGRLDPALDRLVGFFVNTLVLRTDTSGDPSFTELIGRVRDWNLAAYQHQDLPFERLVEVLNPPRAAARHPLFQVMMSLENTTPVEVVLDGLVMREIPHPRTTAKFDLTFSLCERGPSAGVEGELEYSTDLYDAATARLLADRFLLVLEAVAADPELRVADVPVLVSGEAEQFLAAGQGEHVREPGALTVPALIAAQVRRVPDAIAVTDGDSALTYAQLWARAGRIAAALRERGAGPEDVVAVLLDRGAGTIAAVLGVWRAGAAFAALDVDWPEQRRAEVLANTGAVAVLTSEARRGELPTTGAPVLCLDGADTWAEPEELPEPLPASLAYVLHTSGSSGVPKGVMVHHGGLVTVLAGWEKAYRLRERVTSVLQMASFGFDVFVGDLVRALGTGARLVLCPRRILLDPPALLALIRRERIDFAEFVPVVARALTAHAEAVGARLDGLAVMVVGSDTVYRHELAGMRGLLGPDGMVVNSYGLTEATIDSTWTAVGADGTGDHRAIVGGPYPGAECVVLDERGQPVPPGVPGVLHVGGVAVARGYIGAPGLTADRFVPDPSRAGQRLYRTGDVVRWCRIGDRWQLEYLGRADSQLKVRGYRIEAGEVAAAVRQVAGVDAVAVISRPAPGGDDRLIVYLAGGHTPDTAPVAHWHAALLQRLPRYMVPDGFVVLPQLPLSVNGKVDEAALRARPDREVKVAAGPYTAPRTPLEQQLADVWAEVLGVERVGVDDDFFALGGHSLLAMRLVARANDKLGVELPLSALFRSPTVAGLAGDLAHQGTTTSKFATAGITPLARRRAEPSGGPGA</sequence>
<dbReference type="SMART" id="SM00823">
    <property type="entry name" value="PKS_PP"/>
    <property type="match status" value="3"/>
</dbReference>
<dbReference type="Pfam" id="PF00550">
    <property type="entry name" value="PP-binding"/>
    <property type="match status" value="3"/>
</dbReference>
<dbReference type="InterPro" id="IPR010071">
    <property type="entry name" value="AA_adenyl_dom"/>
</dbReference>
<gene>
    <name evidence="5" type="ORF">Dfulv_29180</name>
</gene>
<dbReference type="Pfam" id="PF00501">
    <property type="entry name" value="AMP-binding"/>
    <property type="match status" value="3"/>
</dbReference>
<dbReference type="InterPro" id="IPR000873">
    <property type="entry name" value="AMP-dep_synth/lig_dom"/>
</dbReference>
<dbReference type="Proteomes" id="UP001059617">
    <property type="component" value="Chromosome"/>
</dbReference>
<dbReference type="RefSeq" id="WP_259856843.1">
    <property type="nucleotide sequence ID" value="NZ_CP073720.1"/>
</dbReference>
<dbReference type="EMBL" id="CP073720">
    <property type="protein sequence ID" value="UWP79236.1"/>
    <property type="molecule type" value="Genomic_DNA"/>
</dbReference>
<dbReference type="InterPro" id="IPR029058">
    <property type="entry name" value="AB_hydrolase_fold"/>
</dbReference>
<dbReference type="CDD" id="cd19531">
    <property type="entry name" value="LCL_NRPS-like"/>
    <property type="match status" value="1"/>
</dbReference>
<dbReference type="Gene3D" id="1.10.1200.10">
    <property type="entry name" value="ACP-like"/>
    <property type="match status" value="2"/>
</dbReference>
<dbReference type="InterPro" id="IPR006162">
    <property type="entry name" value="Ppantetheine_attach_site"/>
</dbReference>
<protein>
    <submittedName>
        <fullName evidence="5">Amino acid adenylation domain-containing protein</fullName>
    </submittedName>
</protein>
<reference evidence="5" key="2">
    <citation type="submission" date="2022-09" db="EMBL/GenBank/DDBJ databases">
        <title>Biosynthetic gene clusters of Dactylosporangioum fulvum.</title>
        <authorList>
            <person name="Caradec T."/>
        </authorList>
    </citation>
    <scope>NUCLEOTIDE SEQUENCE</scope>
    <source>
        <strain evidence="5">NRRL B-16292</strain>
    </source>
</reference>